<dbReference type="EMBL" id="ANPE02000069">
    <property type="protein sequence ID" value="EMY35594.1"/>
    <property type="molecule type" value="Genomic_DNA"/>
</dbReference>
<evidence type="ECO:0000256" key="5">
    <source>
        <dbReference type="ARBA" id="ARBA00023004"/>
    </source>
</evidence>
<dbReference type="Pfam" id="PF01327">
    <property type="entry name" value="Pep_deformylase"/>
    <property type="match status" value="1"/>
</dbReference>
<feature type="binding site" evidence="6">
    <location>
        <position position="140"/>
    </location>
    <ligand>
        <name>Fe cation</name>
        <dbReference type="ChEBI" id="CHEBI:24875"/>
    </ligand>
</feature>
<dbReference type="PIRSF" id="PIRSF004749">
    <property type="entry name" value="Pep_def"/>
    <property type="match status" value="1"/>
</dbReference>
<dbReference type="CDD" id="cd00487">
    <property type="entry name" value="Pep_deformylase"/>
    <property type="match status" value="1"/>
</dbReference>
<keyword evidence="2 6" id="KW-0479">Metal-binding</keyword>
<organism evidence="7 8">
    <name type="scientific">Arthrobacter crystallopoietes BAB-32</name>
    <dbReference type="NCBI Taxonomy" id="1246476"/>
    <lineage>
        <taxon>Bacteria</taxon>
        <taxon>Bacillati</taxon>
        <taxon>Actinomycetota</taxon>
        <taxon>Actinomycetes</taxon>
        <taxon>Micrococcales</taxon>
        <taxon>Micrococcaceae</taxon>
        <taxon>Crystallibacter</taxon>
    </lineage>
</organism>
<keyword evidence="4 6" id="KW-0648">Protein biosynthesis</keyword>
<dbReference type="FunFam" id="3.90.45.10:FF:000003">
    <property type="entry name" value="Peptide deformylase"/>
    <property type="match status" value="1"/>
</dbReference>
<comment type="similarity">
    <text evidence="1 6">Belongs to the polypeptide deformylase family.</text>
</comment>
<dbReference type="Proteomes" id="UP000010729">
    <property type="component" value="Unassembled WGS sequence"/>
</dbReference>
<feature type="binding site" evidence="6">
    <location>
        <position position="144"/>
    </location>
    <ligand>
        <name>Fe cation</name>
        <dbReference type="ChEBI" id="CHEBI:24875"/>
    </ligand>
</feature>
<proteinExistence type="inferred from homology"/>
<dbReference type="NCBIfam" id="NF001159">
    <property type="entry name" value="PRK00150.1-3"/>
    <property type="match status" value="1"/>
</dbReference>
<dbReference type="GO" id="GO:0042586">
    <property type="term" value="F:peptide deformylase activity"/>
    <property type="evidence" value="ECO:0007669"/>
    <property type="project" value="UniProtKB-UniRule"/>
</dbReference>
<gene>
    <name evidence="6 7" type="primary">def</name>
    <name evidence="7" type="ORF">D477_003628</name>
</gene>
<keyword evidence="5 6" id="KW-0408">Iron</keyword>
<dbReference type="AlphaFoldDB" id="N1V6E3"/>
<dbReference type="InterPro" id="IPR036821">
    <property type="entry name" value="Peptide_deformylase_sf"/>
</dbReference>
<sequence>MGHPVLRRAAVPYDGQIDDAVLHALLVLMRHVMHAAPGVGLAAPQLAIPLRIAVLEDRYEVAADVAQTRERLPLDLLAVINPNYRPIGGETAAFYEGCLSFTGYQAVVERPRQIELSYHCADGTPVVRRLSGWQARIAQHETDHLDGTIYIDKALTRSLCSNEEYSRRWAQPDIEEARSGLGF</sequence>
<name>N1V6E3_9MICC</name>
<comment type="cofactor">
    <cofactor evidence="6">
        <name>Fe(2+)</name>
        <dbReference type="ChEBI" id="CHEBI:29033"/>
    </cofactor>
    <text evidence="6">Binds 1 Fe(2+) ion.</text>
</comment>
<feature type="active site" evidence="6">
    <location>
        <position position="141"/>
    </location>
</feature>
<dbReference type="PANTHER" id="PTHR10458:SF2">
    <property type="entry name" value="PEPTIDE DEFORMYLASE, MITOCHONDRIAL"/>
    <property type="match status" value="1"/>
</dbReference>
<keyword evidence="8" id="KW-1185">Reference proteome</keyword>
<reference evidence="7 8" key="1">
    <citation type="journal article" date="2013" name="Genome Announc.">
        <title>Draft Genome Sequence of Arthrobacter crystallopoietes Strain BAB-32, Revealing Genes for Bioremediation.</title>
        <authorList>
            <person name="Joshi M.N."/>
            <person name="Pandit A.S."/>
            <person name="Sharma A."/>
            <person name="Pandya R.V."/>
            <person name="Desai S.M."/>
            <person name="Saxena A.K."/>
            <person name="Bagatharia S.B."/>
        </authorList>
    </citation>
    <scope>NUCLEOTIDE SEQUENCE [LARGE SCALE GENOMIC DNA]</scope>
    <source>
        <strain evidence="7 8">BAB-32</strain>
    </source>
</reference>
<dbReference type="GO" id="GO:0006412">
    <property type="term" value="P:translation"/>
    <property type="evidence" value="ECO:0007669"/>
    <property type="project" value="UniProtKB-UniRule"/>
</dbReference>
<evidence type="ECO:0000256" key="3">
    <source>
        <dbReference type="ARBA" id="ARBA00022801"/>
    </source>
</evidence>
<dbReference type="HAMAP" id="MF_00163">
    <property type="entry name" value="Pep_deformylase"/>
    <property type="match status" value="1"/>
</dbReference>
<evidence type="ECO:0000313" key="8">
    <source>
        <dbReference type="Proteomes" id="UP000010729"/>
    </source>
</evidence>
<dbReference type="InterPro" id="IPR023635">
    <property type="entry name" value="Peptide_deformylase"/>
</dbReference>
<keyword evidence="3 6" id="KW-0378">Hydrolase</keyword>
<evidence type="ECO:0000256" key="6">
    <source>
        <dbReference type="HAMAP-Rule" id="MF_00163"/>
    </source>
</evidence>
<dbReference type="Gene3D" id="3.90.45.10">
    <property type="entry name" value="Peptide deformylase"/>
    <property type="match status" value="1"/>
</dbReference>
<evidence type="ECO:0000313" key="7">
    <source>
        <dbReference type="EMBL" id="EMY35594.1"/>
    </source>
</evidence>
<evidence type="ECO:0000256" key="4">
    <source>
        <dbReference type="ARBA" id="ARBA00022917"/>
    </source>
</evidence>
<protein>
    <recommendedName>
        <fullName evidence="6">Peptide deformylase</fullName>
        <shortName evidence="6">PDF</shortName>
        <ecNumber evidence="6">3.5.1.88</ecNumber>
    </recommendedName>
    <alternativeName>
        <fullName evidence="6">Polypeptide deformylase</fullName>
    </alternativeName>
</protein>
<accession>N1V6E3</accession>
<comment type="catalytic activity">
    <reaction evidence="6">
        <text>N-terminal N-formyl-L-methionyl-[peptide] + H2O = N-terminal L-methionyl-[peptide] + formate</text>
        <dbReference type="Rhea" id="RHEA:24420"/>
        <dbReference type="Rhea" id="RHEA-COMP:10639"/>
        <dbReference type="Rhea" id="RHEA-COMP:10640"/>
        <dbReference type="ChEBI" id="CHEBI:15377"/>
        <dbReference type="ChEBI" id="CHEBI:15740"/>
        <dbReference type="ChEBI" id="CHEBI:49298"/>
        <dbReference type="ChEBI" id="CHEBI:64731"/>
        <dbReference type="EC" id="3.5.1.88"/>
    </reaction>
</comment>
<dbReference type="GO" id="GO:0046872">
    <property type="term" value="F:metal ion binding"/>
    <property type="evidence" value="ECO:0007669"/>
    <property type="project" value="UniProtKB-KW"/>
</dbReference>
<dbReference type="SUPFAM" id="SSF56420">
    <property type="entry name" value="Peptide deformylase"/>
    <property type="match status" value="1"/>
</dbReference>
<dbReference type="EC" id="3.5.1.88" evidence="6"/>
<comment type="function">
    <text evidence="6">Removes the formyl group from the N-terminal Met of newly synthesized proteins. Requires at least a dipeptide for an efficient rate of reaction. N-terminal L-methionine is a prerequisite for activity but the enzyme has broad specificity at other positions.</text>
</comment>
<dbReference type="PRINTS" id="PR01576">
    <property type="entry name" value="PDEFORMYLASE"/>
</dbReference>
<evidence type="ECO:0000256" key="2">
    <source>
        <dbReference type="ARBA" id="ARBA00022723"/>
    </source>
</evidence>
<feature type="binding site" evidence="6">
    <location>
        <position position="98"/>
    </location>
    <ligand>
        <name>Fe cation</name>
        <dbReference type="ChEBI" id="CHEBI:24875"/>
    </ligand>
</feature>
<dbReference type="PANTHER" id="PTHR10458">
    <property type="entry name" value="PEPTIDE DEFORMYLASE"/>
    <property type="match status" value="1"/>
</dbReference>
<evidence type="ECO:0000256" key="1">
    <source>
        <dbReference type="ARBA" id="ARBA00010759"/>
    </source>
</evidence>
<comment type="caution">
    <text evidence="7">The sequence shown here is derived from an EMBL/GenBank/DDBJ whole genome shotgun (WGS) entry which is preliminary data.</text>
</comment>